<accession>A0AAW7Y027</accession>
<keyword evidence="3 14" id="KW-0813">Transport</keyword>
<dbReference type="AlphaFoldDB" id="A0AAW7Y027"/>
<comment type="caution">
    <text evidence="20">The sequence shown here is derived from an EMBL/GenBank/DDBJ whole genome shotgun (WGS) entry which is preliminary data.</text>
</comment>
<evidence type="ECO:0000256" key="1">
    <source>
        <dbReference type="ARBA" id="ARBA00004571"/>
    </source>
</evidence>
<dbReference type="NCBIfam" id="TIGR01783">
    <property type="entry name" value="TonB-siderophor"/>
    <property type="match status" value="1"/>
</dbReference>
<keyword evidence="10 15" id="KW-0798">TonB box</keyword>
<dbReference type="Proteomes" id="UP001170624">
    <property type="component" value="Unassembled WGS sequence"/>
</dbReference>
<gene>
    <name evidence="20" type="ORF">Q4568_04065</name>
</gene>
<dbReference type="PROSITE" id="PS52016">
    <property type="entry name" value="TONB_DEPENDENT_REC_3"/>
    <property type="match status" value="1"/>
</dbReference>
<dbReference type="InterPro" id="IPR037066">
    <property type="entry name" value="Plug_dom_sf"/>
</dbReference>
<keyword evidence="11 14" id="KW-0472">Membrane</keyword>
<evidence type="ECO:0000256" key="15">
    <source>
        <dbReference type="RuleBase" id="RU003357"/>
    </source>
</evidence>
<dbReference type="InterPro" id="IPR012910">
    <property type="entry name" value="Plug_dom"/>
</dbReference>
<feature type="compositionally biased region" description="Low complexity" evidence="16">
    <location>
        <begin position="395"/>
        <end position="404"/>
    </location>
</feature>
<feature type="region of interest" description="Disordered" evidence="16">
    <location>
        <begin position="377"/>
        <end position="411"/>
    </location>
</feature>
<keyword evidence="13 14" id="KW-0998">Cell outer membrane</keyword>
<evidence type="ECO:0000313" key="21">
    <source>
        <dbReference type="Proteomes" id="UP001170624"/>
    </source>
</evidence>
<dbReference type="InterPro" id="IPR036942">
    <property type="entry name" value="Beta-barrel_TonB_sf"/>
</dbReference>
<protein>
    <submittedName>
        <fullName evidence="20">TonB-dependent siderophore receptor</fullName>
    </submittedName>
</protein>
<feature type="signal peptide" evidence="17">
    <location>
        <begin position="1"/>
        <end position="22"/>
    </location>
</feature>
<evidence type="ECO:0000256" key="3">
    <source>
        <dbReference type="ARBA" id="ARBA00022448"/>
    </source>
</evidence>
<evidence type="ECO:0000256" key="14">
    <source>
        <dbReference type="PROSITE-ProRule" id="PRU01360"/>
    </source>
</evidence>
<keyword evidence="12 20" id="KW-0675">Receptor</keyword>
<dbReference type="Gene3D" id="2.40.170.20">
    <property type="entry name" value="TonB-dependent receptor, beta-barrel domain"/>
    <property type="match status" value="1"/>
</dbReference>
<keyword evidence="7 17" id="KW-0732">Signal</keyword>
<dbReference type="Pfam" id="PF07715">
    <property type="entry name" value="Plug"/>
    <property type="match status" value="1"/>
</dbReference>
<evidence type="ECO:0000256" key="10">
    <source>
        <dbReference type="ARBA" id="ARBA00023077"/>
    </source>
</evidence>
<evidence type="ECO:0000256" key="16">
    <source>
        <dbReference type="SAM" id="MobiDB-lite"/>
    </source>
</evidence>
<evidence type="ECO:0000256" key="8">
    <source>
        <dbReference type="ARBA" id="ARBA00023004"/>
    </source>
</evidence>
<feature type="domain" description="TonB-dependent receptor plug" evidence="19">
    <location>
        <begin position="55"/>
        <end position="148"/>
    </location>
</feature>
<dbReference type="InterPro" id="IPR039426">
    <property type="entry name" value="TonB-dep_rcpt-like"/>
</dbReference>
<evidence type="ECO:0000256" key="9">
    <source>
        <dbReference type="ARBA" id="ARBA00023065"/>
    </source>
</evidence>
<keyword evidence="8" id="KW-0408">Iron</keyword>
<proteinExistence type="inferred from homology"/>
<keyword evidence="6 14" id="KW-0812">Transmembrane</keyword>
<evidence type="ECO:0000256" key="11">
    <source>
        <dbReference type="ARBA" id="ARBA00023136"/>
    </source>
</evidence>
<comment type="similarity">
    <text evidence="2 14 15">Belongs to the TonB-dependent receptor family.</text>
</comment>
<keyword evidence="9" id="KW-0406">Ion transport</keyword>
<dbReference type="EMBL" id="JAUOPU010000003">
    <property type="protein sequence ID" value="MDO6541692.1"/>
    <property type="molecule type" value="Genomic_DNA"/>
</dbReference>
<keyword evidence="4 14" id="KW-1134">Transmembrane beta strand</keyword>
<dbReference type="PANTHER" id="PTHR32552:SF68">
    <property type="entry name" value="FERRICHROME OUTER MEMBRANE TRANSPORTER_PHAGE RECEPTOR"/>
    <property type="match status" value="1"/>
</dbReference>
<sequence>MFSKTQLALLIGAVLTVPAAYAETTQVDEHMVVTGRDHGYKADTNTTAMKIEATQLETPGQVTVIDEQIIDEQRASTLGDVLANDASIAAGGDSRNRERFSLRGFDLEVLRDGRKHWSHYKQPIELLERVEILKGPSGLLYGTSAPGGMVNMVSKKPTYETQVNVSQDIGSNNHSRTVADISGALNEDKTLRARAVLSKMTEDSWRKYGDGSTHSTERFVGGLFVDYDFNDDVTLSVHYDNTHDKGSVDSGAFVVDGKVVNGREHIWDAQWSTIENRSENIGFDVNAQITDAWAVTTGFNYQDFNRQDIESFPSLSAVNPDGTGSVTHGGSDRKDHWVHQTGYVDFVGNFDALGVSHQMLVGANWLGYSYDRDQMSFNKVSTDPSEPVPTPTPKPSTGKKPNPSQSHSNSDSYGVYVQDMITFNDQWQALAGARFDETRSSGRKDNALSPKLAVIYHPAENGSLYLTYSESFEHQGEVSGSEYVNDGQQLDPRRGKLYEFGTKWNLLDDSLYLTGALFDITEEGRTFVEELSNGMKDMTQAGEQNHRGVEVSAQGFITEKLSLSASAMYLNAEYVKYQSRGTDYSGNRPADVPEYSASVWTRYSIDNNTDANLGAVYVGERFGDAANTFQKDSYTRVDLGVAHTYKYDEKLDIIGRLNVENVFDTEYFGGGGSKDGEGYKNVVVGEGRNFMASIQFRY</sequence>
<evidence type="ECO:0000256" key="5">
    <source>
        <dbReference type="ARBA" id="ARBA00022496"/>
    </source>
</evidence>
<reference evidence="20" key="1">
    <citation type="submission" date="2023-07" db="EMBL/GenBank/DDBJ databases">
        <title>Genome content predicts the carbon catabolic preferences of heterotrophic bacteria.</title>
        <authorList>
            <person name="Gralka M."/>
        </authorList>
    </citation>
    <scope>NUCLEOTIDE SEQUENCE</scope>
    <source>
        <strain evidence="20">G2M05</strain>
    </source>
</reference>
<name>A0AAW7Y027_9GAMM</name>
<evidence type="ECO:0000256" key="12">
    <source>
        <dbReference type="ARBA" id="ARBA00023170"/>
    </source>
</evidence>
<organism evidence="20 21">
    <name type="scientific">Photobacterium sanguinicancri</name>
    <dbReference type="NCBI Taxonomy" id="875932"/>
    <lineage>
        <taxon>Bacteria</taxon>
        <taxon>Pseudomonadati</taxon>
        <taxon>Pseudomonadota</taxon>
        <taxon>Gammaproteobacteria</taxon>
        <taxon>Vibrionales</taxon>
        <taxon>Vibrionaceae</taxon>
        <taxon>Photobacterium</taxon>
    </lineage>
</organism>
<dbReference type="InterPro" id="IPR010105">
    <property type="entry name" value="TonB_sidphr_rcpt"/>
</dbReference>
<comment type="subcellular location">
    <subcellularLocation>
        <location evidence="1 14">Cell outer membrane</location>
        <topology evidence="1 14">Multi-pass membrane protein</topology>
    </subcellularLocation>
</comment>
<evidence type="ECO:0000259" key="18">
    <source>
        <dbReference type="Pfam" id="PF00593"/>
    </source>
</evidence>
<dbReference type="GO" id="GO:0015344">
    <property type="term" value="F:siderophore uptake transmembrane transporter activity"/>
    <property type="evidence" value="ECO:0007669"/>
    <property type="project" value="TreeGrafter"/>
</dbReference>
<keyword evidence="5" id="KW-0410">Iron transport</keyword>
<evidence type="ECO:0000256" key="17">
    <source>
        <dbReference type="SAM" id="SignalP"/>
    </source>
</evidence>
<dbReference type="Gene3D" id="2.170.130.10">
    <property type="entry name" value="TonB-dependent receptor, plug domain"/>
    <property type="match status" value="1"/>
</dbReference>
<dbReference type="InterPro" id="IPR000531">
    <property type="entry name" value="Beta-barrel_TonB"/>
</dbReference>
<evidence type="ECO:0000256" key="2">
    <source>
        <dbReference type="ARBA" id="ARBA00009810"/>
    </source>
</evidence>
<feature type="domain" description="TonB-dependent receptor-like beta-barrel" evidence="18">
    <location>
        <begin position="228"/>
        <end position="662"/>
    </location>
</feature>
<dbReference type="SUPFAM" id="SSF56935">
    <property type="entry name" value="Porins"/>
    <property type="match status" value="1"/>
</dbReference>
<feature type="chain" id="PRO_5043510539" evidence="17">
    <location>
        <begin position="23"/>
        <end position="698"/>
    </location>
</feature>
<evidence type="ECO:0000259" key="19">
    <source>
        <dbReference type="Pfam" id="PF07715"/>
    </source>
</evidence>
<evidence type="ECO:0000256" key="4">
    <source>
        <dbReference type="ARBA" id="ARBA00022452"/>
    </source>
</evidence>
<dbReference type="GO" id="GO:0009279">
    <property type="term" value="C:cell outer membrane"/>
    <property type="evidence" value="ECO:0007669"/>
    <property type="project" value="UniProtKB-SubCell"/>
</dbReference>
<evidence type="ECO:0000256" key="13">
    <source>
        <dbReference type="ARBA" id="ARBA00023237"/>
    </source>
</evidence>
<evidence type="ECO:0000313" key="20">
    <source>
        <dbReference type="EMBL" id="MDO6541692.1"/>
    </source>
</evidence>
<dbReference type="GO" id="GO:0038023">
    <property type="term" value="F:signaling receptor activity"/>
    <property type="evidence" value="ECO:0007669"/>
    <property type="project" value="InterPro"/>
</dbReference>
<dbReference type="PANTHER" id="PTHR32552">
    <property type="entry name" value="FERRICHROME IRON RECEPTOR-RELATED"/>
    <property type="match status" value="1"/>
</dbReference>
<dbReference type="GO" id="GO:0015891">
    <property type="term" value="P:siderophore transport"/>
    <property type="evidence" value="ECO:0007669"/>
    <property type="project" value="InterPro"/>
</dbReference>
<dbReference type="RefSeq" id="WP_303498469.1">
    <property type="nucleotide sequence ID" value="NZ_JAUOPU010000003.1"/>
</dbReference>
<evidence type="ECO:0000256" key="7">
    <source>
        <dbReference type="ARBA" id="ARBA00022729"/>
    </source>
</evidence>
<dbReference type="CDD" id="cd01347">
    <property type="entry name" value="ligand_gated_channel"/>
    <property type="match status" value="1"/>
</dbReference>
<evidence type="ECO:0000256" key="6">
    <source>
        <dbReference type="ARBA" id="ARBA00022692"/>
    </source>
</evidence>
<dbReference type="Pfam" id="PF00593">
    <property type="entry name" value="TonB_dep_Rec_b-barrel"/>
    <property type="match status" value="1"/>
</dbReference>